<keyword evidence="4" id="KW-0460">Magnesium</keyword>
<keyword evidence="4" id="KW-0479">Metal-binding</keyword>
<name>A0ABS8BL33_9NEIS</name>
<dbReference type="InterPro" id="IPR024185">
    <property type="entry name" value="FTHF_cligase-like_sf"/>
</dbReference>
<comment type="catalytic activity">
    <reaction evidence="4">
        <text>(6S)-5-formyl-5,6,7,8-tetrahydrofolate + ATP = (6R)-5,10-methenyltetrahydrofolate + ADP + phosphate</text>
        <dbReference type="Rhea" id="RHEA:10488"/>
        <dbReference type="ChEBI" id="CHEBI:30616"/>
        <dbReference type="ChEBI" id="CHEBI:43474"/>
        <dbReference type="ChEBI" id="CHEBI:57455"/>
        <dbReference type="ChEBI" id="CHEBI:57457"/>
        <dbReference type="ChEBI" id="CHEBI:456216"/>
        <dbReference type="EC" id="6.3.3.2"/>
    </reaction>
</comment>
<protein>
    <recommendedName>
        <fullName evidence="4">5-formyltetrahydrofolate cyclo-ligase</fullName>
        <ecNumber evidence="4">6.3.3.2</ecNumber>
    </recommendedName>
</protein>
<proteinExistence type="inferred from homology"/>
<dbReference type="EMBL" id="JAJAWG010000005">
    <property type="protein sequence ID" value="MCB5196433.1"/>
    <property type="molecule type" value="Genomic_DNA"/>
</dbReference>
<keyword evidence="3 4" id="KW-0067">ATP-binding</keyword>
<sequence>MITQKTQLRRNLRQRRTAISKIQRQAAAWAVTHYPQILQKLRRGKKIALYVPVGSEFSAWPLIFLALQRGCLVYLPVVPKVGRQLNFVRLNQYAVWSCGAFNIPIPSHSEQCSSRDLDTVFVPLLGFDWQLARLGQGGGYYDTTFAFRRLRKIWLKPALIGLAYSCQEVERLPYEAWDLKLDAIATEQAWIRRQCINQSSEITDILLHPTCL</sequence>
<evidence type="ECO:0000256" key="3">
    <source>
        <dbReference type="ARBA" id="ARBA00022840"/>
    </source>
</evidence>
<dbReference type="EC" id="6.3.3.2" evidence="4"/>
<dbReference type="InterPro" id="IPR002698">
    <property type="entry name" value="FTHF_cligase"/>
</dbReference>
<dbReference type="NCBIfam" id="TIGR02727">
    <property type="entry name" value="MTHFS_bact"/>
    <property type="match status" value="1"/>
</dbReference>
<keyword evidence="2 4" id="KW-0547">Nucleotide-binding</keyword>
<evidence type="ECO:0000313" key="5">
    <source>
        <dbReference type="EMBL" id="MCB5196433.1"/>
    </source>
</evidence>
<evidence type="ECO:0000256" key="1">
    <source>
        <dbReference type="ARBA" id="ARBA00010638"/>
    </source>
</evidence>
<accession>A0ABS8BL33</accession>
<dbReference type="GO" id="GO:0030272">
    <property type="term" value="F:5-formyltetrahydrofolate cyclo-ligase activity"/>
    <property type="evidence" value="ECO:0007669"/>
    <property type="project" value="UniProtKB-EC"/>
</dbReference>
<reference evidence="5 6" key="1">
    <citation type="submission" date="2021-10" db="EMBL/GenBank/DDBJ databases">
        <authorList>
            <person name="Chen M."/>
        </authorList>
    </citation>
    <scope>NUCLEOTIDE SEQUENCE [LARGE SCALE GENOMIC DNA]</scope>
    <source>
        <strain evidence="5 6">H3-26</strain>
    </source>
</reference>
<dbReference type="PANTHER" id="PTHR23407">
    <property type="entry name" value="ATPASE INHIBITOR/5-FORMYLTETRAHYDROFOLATE CYCLO-LIGASE"/>
    <property type="match status" value="1"/>
</dbReference>
<dbReference type="PIRSF" id="PIRSF006806">
    <property type="entry name" value="FTHF_cligase"/>
    <property type="match status" value="1"/>
</dbReference>
<evidence type="ECO:0000256" key="4">
    <source>
        <dbReference type="RuleBase" id="RU361279"/>
    </source>
</evidence>
<comment type="cofactor">
    <cofactor evidence="4">
        <name>Mg(2+)</name>
        <dbReference type="ChEBI" id="CHEBI:18420"/>
    </cofactor>
</comment>
<dbReference type="PANTHER" id="PTHR23407:SF1">
    <property type="entry name" value="5-FORMYLTETRAHYDROFOLATE CYCLO-LIGASE"/>
    <property type="match status" value="1"/>
</dbReference>
<evidence type="ECO:0000256" key="2">
    <source>
        <dbReference type="ARBA" id="ARBA00022741"/>
    </source>
</evidence>
<dbReference type="Pfam" id="PF01812">
    <property type="entry name" value="5-FTHF_cyc-lig"/>
    <property type="match status" value="1"/>
</dbReference>
<comment type="similarity">
    <text evidence="1 4">Belongs to the 5-formyltetrahydrofolate cyclo-ligase family.</text>
</comment>
<dbReference type="RefSeq" id="WP_226764192.1">
    <property type="nucleotide sequence ID" value="NZ_JAJAWG010000005.1"/>
</dbReference>
<dbReference type="Gene3D" id="3.40.50.10420">
    <property type="entry name" value="NagB/RpiA/CoA transferase-like"/>
    <property type="match status" value="1"/>
</dbReference>
<evidence type="ECO:0000313" key="6">
    <source>
        <dbReference type="Proteomes" id="UP001198034"/>
    </source>
</evidence>
<dbReference type="Proteomes" id="UP001198034">
    <property type="component" value="Unassembled WGS sequence"/>
</dbReference>
<comment type="caution">
    <text evidence="5">The sequence shown here is derived from an EMBL/GenBank/DDBJ whole genome shotgun (WGS) entry which is preliminary data.</text>
</comment>
<dbReference type="SUPFAM" id="SSF100950">
    <property type="entry name" value="NagB/RpiA/CoA transferase-like"/>
    <property type="match status" value="1"/>
</dbReference>
<gene>
    <name evidence="5" type="ORF">LG219_09140</name>
</gene>
<dbReference type="InterPro" id="IPR037171">
    <property type="entry name" value="NagB/RpiA_transferase-like"/>
</dbReference>
<keyword evidence="5" id="KW-0436">Ligase</keyword>
<organism evidence="5 6">
    <name type="scientific">Deefgea salmonis</name>
    <dbReference type="NCBI Taxonomy" id="2875502"/>
    <lineage>
        <taxon>Bacteria</taxon>
        <taxon>Pseudomonadati</taxon>
        <taxon>Pseudomonadota</taxon>
        <taxon>Betaproteobacteria</taxon>
        <taxon>Neisseriales</taxon>
        <taxon>Chitinibacteraceae</taxon>
        <taxon>Deefgea</taxon>
    </lineage>
</organism>
<keyword evidence="6" id="KW-1185">Reference proteome</keyword>